<dbReference type="EMBL" id="KM573801">
    <property type="protein sequence ID" value="AIY31287.1"/>
    <property type="molecule type" value="Genomic_RNA"/>
</dbReference>
<feature type="domain" description="RNA-directed RNA polymerase C-terminal" evidence="5">
    <location>
        <begin position="223"/>
        <end position="428"/>
    </location>
</feature>
<sequence>MPKNNETKFGKFENYFNLPNPGLRSYFDIVQKGQPEEYRTTFAKGETIEEVLKAWQPHVESLTEQWPTLVEFENDLKAKVGPMSIMKPLSERMEDIDHYYDDILLSSTPVSDKALKAVLAEFKAIKGLRVRGQQRTCDLMKKSTNSGSPYFTKRRNVVKKTLYCDVDPGRNQGAGIPFQILNCNVDSWSTSGLHPAGCATSTDYLACAVLGWRGQEGGPTKDDVKQRVVWMFPFAVNICELQVYQPLIESCQKFNLVPAWVSMESVDQRITNMFDTKGVDDLVICTDFSKFDQHFNEDMQQAAACIIEGLLSDDRSSKSWIRQVFPIKFVIPLAYNYNQIRFGKHGMGSGSGGTNADETLAHRALQYEAALANNAKLNPNSQCLGDDGVLTYPGITVEDVVHSYTSHGQEMNESKQYASKQDCIYLRRWHHMNYRQDGICVGVYSTYRALGRLMEQERYYDPEVWSNKMVALRQLSIIENVKYHPLRDQFAEFCMKRDKYRLGIDIPGFLDNIDSIAEEAIDLMPDFLGYTKSMTKEQTGLSN</sequence>
<organism evidence="6">
    <name type="scientific">Dromedary picobirnavirus</name>
    <dbReference type="NCBI Taxonomy" id="1574421"/>
    <lineage>
        <taxon>Viruses</taxon>
        <taxon>Riboviria</taxon>
        <taxon>Orthornavirae</taxon>
        <taxon>Pisuviricota</taxon>
        <taxon>Duplopiviricetes</taxon>
        <taxon>Durnavirales</taxon>
        <taxon>Picobirnaviridae</taxon>
        <taxon>Orthopicobirnavirus</taxon>
    </lineage>
</organism>
<protein>
    <submittedName>
        <fullName evidence="6">Putative RNA-dependent RNA polymerase</fullName>
    </submittedName>
</protein>
<evidence type="ECO:0000313" key="6">
    <source>
        <dbReference type="EMBL" id="AIY31287.1"/>
    </source>
</evidence>
<dbReference type="GO" id="GO:0003723">
    <property type="term" value="F:RNA binding"/>
    <property type="evidence" value="ECO:0007669"/>
    <property type="project" value="InterPro"/>
</dbReference>
<evidence type="ECO:0000256" key="3">
    <source>
        <dbReference type="ARBA" id="ARBA00022695"/>
    </source>
</evidence>
<name>A0A0A1EIT7_9VIRU</name>
<reference evidence="6" key="1">
    <citation type="journal article" date="2014" name="Virology">
        <title>Metagenomic analysis of viromes of dromedary camel fecal samples reveals large number and high diversity of circoviruses and picobirnaviruses.</title>
        <authorList>
            <person name="Woo P.C.Y."/>
            <person name="Lau S.K.P."/>
            <person name="Teng J.L.L."/>
            <person name="Tsang A.K.L."/>
            <person name="Joseph M."/>
            <person name="Wong E.Y.M."/>
            <person name="Tang Y."/>
            <person name="Sivakumar S."/>
            <person name="Bai R."/>
            <person name="Wernery R."/>
            <person name="Wernery U."/>
            <person name="Yuen K.-Y."/>
        </authorList>
    </citation>
    <scope>NUCLEOTIDE SEQUENCE</scope>
    <source>
        <strain evidence="6">C4180</strain>
    </source>
</reference>
<evidence type="ECO:0000256" key="1">
    <source>
        <dbReference type="ARBA" id="ARBA00022484"/>
    </source>
</evidence>
<dbReference type="GO" id="GO:0003968">
    <property type="term" value="F:RNA-directed RNA polymerase activity"/>
    <property type="evidence" value="ECO:0007669"/>
    <property type="project" value="UniProtKB-KW"/>
</dbReference>
<dbReference type="CDD" id="cd23185">
    <property type="entry name" value="dsRNAv_Picobirnaviridae_RdRp"/>
    <property type="match status" value="1"/>
</dbReference>
<dbReference type="SUPFAM" id="SSF56672">
    <property type="entry name" value="DNA/RNA polymerases"/>
    <property type="match status" value="1"/>
</dbReference>
<keyword evidence="2" id="KW-0808">Transferase</keyword>
<keyword evidence="3" id="KW-0548">Nucleotidyltransferase</keyword>
<dbReference type="InterPro" id="IPR043502">
    <property type="entry name" value="DNA/RNA_pol_sf"/>
</dbReference>
<gene>
    <name evidence="6" type="primary">RdRp</name>
</gene>
<dbReference type="Pfam" id="PF00680">
    <property type="entry name" value="RdRP_1"/>
    <property type="match status" value="1"/>
</dbReference>
<proteinExistence type="predicted"/>
<dbReference type="GO" id="GO:0006351">
    <property type="term" value="P:DNA-templated transcription"/>
    <property type="evidence" value="ECO:0007669"/>
    <property type="project" value="InterPro"/>
</dbReference>
<dbReference type="InterPro" id="IPR001205">
    <property type="entry name" value="RNA-dir_pol_C"/>
</dbReference>
<evidence type="ECO:0000256" key="2">
    <source>
        <dbReference type="ARBA" id="ARBA00022679"/>
    </source>
</evidence>
<evidence type="ECO:0000256" key="4">
    <source>
        <dbReference type="ARBA" id="ARBA00022953"/>
    </source>
</evidence>
<evidence type="ECO:0000259" key="5">
    <source>
        <dbReference type="Pfam" id="PF00680"/>
    </source>
</evidence>
<accession>A0A0A1EIT7</accession>
<keyword evidence="1 6" id="KW-0696">RNA-directed RNA polymerase</keyword>
<keyword evidence="4" id="KW-0693">Viral RNA replication</keyword>